<evidence type="ECO:0000256" key="1">
    <source>
        <dbReference type="ARBA" id="ARBA00022553"/>
    </source>
</evidence>
<dbReference type="AlphaFoldDB" id="A0A0K1PE19"/>
<name>A0A0K1PE19_9BACT</name>
<keyword evidence="7" id="KW-1185">Reference proteome</keyword>
<dbReference type="STRING" id="1391653.AKJ08_2058"/>
<dbReference type="PROSITE" id="PS50110">
    <property type="entry name" value="RESPONSE_REGULATORY"/>
    <property type="match status" value="1"/>
</dbReference>
<dbReference type="Pfam" id="PF00072">
    <property type="entry name" value="Response_reg"/>
    <property type="match status" value="1"/>
</dbReference>
<gene>
    <name evidence="6" type="ORF">AKJ08_2058</name>
</gene>
<feature type="domain" description="Response regulatory" evidence="5">
    <location>
        <begin position="2"/>
        <end position="122"/>
    </location>
</feature>
<dbReference type="GO" id="GO:0000160">
    <property type="term" value="P:phosphorelay signal transduction system"/>
    <property type="evidence" value="ECO:0007669"/>
    <property type="project" value="InterPro"/>
</dbReference>
<evidence type="ECO:0000259" key="5">
    <source>
        <dbReference type="PROSITE" id="PS50110"/>
    </source>
</evidence>
<dbReference type="SUPFAM" id="SSF52172">
    <property type="entry name" value="CheY-like"/>
    <property type="match status" value="1"/>
</dbReference>
<dbReference type="SMART" id="SM00448">
    <property type="entry name" value="REC"/>
    <property type="match status" value="1"/>
</dbReference>
<evidence type="ECO:0000256" key="4">
    <source>
        <dbReference type="SAM" id="MobiDB-lite"/>
    </source>
</evidence>
<feature type="compositionally biased region" description="Acidic residues" evidence="4">
    <location>
        <begin position="161"/>
        <end position="170"/>
    </location>
</feature>
<dbReference type="Gene3D" id="3.40.50.2300">
    <property type="match status" value="1"/>
</dbReference>
<dbReference type="EMBL" id="CP012332">
    <property type="protein sequence ID" value="AKU91671.1"/>
    <property type="molecule type" value="Genomic_DNA"/>
</dbReference>
<protein>
    <submittedName>
        <fullName evidence="6">Response regulator</fullName>
    </submittedName>
</protein>
<evidence type="ECO:0000313" key="6">
    <source>
        <dbReference type="EMBL" id="AKU91671.1"/>
    </source>
</evidence>
<accession>A0A0K1PE19</accession>
<evidence type="ECO:0000313" key="7">
    <source>
        <dbReference type="Proteomes" id="UP000055590"/>
    </source>
</evidence>
<dbReference type="KEGG" id="vin:AKJ08_2058"/>
<dbReference type="PANTHER" id="PTHR44591">
    <property type="entry name" value="STRESS RESPONSE REGULATOR PROTEIN 1"/>
    <property type="match status" value="1"/>
</dbReference>
<feature type="coiled-coil region" evidence="3">
    <location>
        <begin position="297"/>
        <end position="380"/>
    </location>
</feature>
<reference evidence="6 7" key="1">
    <citation type="submission" date="2015-08" db="EMBL/GenBank/DDBJ databases">
        <authorList>
            <person name="Babu N.S."/>
            <person name="Beckwith C.J."/>
            <person name="Beseler K.G."/>
            <person name="Brison A."/>
            <person name="Carone J.V."/>
            <person name="Caskin T.P."/>
            <person name="Diamond M."/>
            <person name="Durham M.E."/>
            <person name="Foxe J.M."/>
            <person name="Go M."/>
            <person name="Henderson B.A."/>
            <person name="Jones I.B."/>
            <person name="McGettigan J.A."/>
            <person name="Micheletti S.J."/>
            <person name="Nasrallah M.E."/>
            <person name="Ortiz D."/>
            <person name="Piller C.R."/>
            <person name="Privatt S.R."/>
            <person name="Schneider S.L."/>
            <person name="Sharp S."/>
            <person name="Smith T.C."/>
            <person name="Stanton J.D."/>
            <person name="Ullery H.E."/>
            <person name="Wilson R.J."/>
            <person name="Serrano M.G."/>
            <person name="Buck G."/>
            <person name="Lee V."/>
            <person name="Wang Y."/>
            <person name="Carvalho R."/>
            <person name="Voegtly L."/>
            <person name="Shi R."/>
            <person name="Duckworth R."/>
            <person name="Johnson A."/>
            <person name="Loviza R."/>
            <person name="Walstead R."/>
            <person name="Shah Z."/>
            <person name="Kiflezghi M."/>
            <person name="Wade K."/>
            <person name="Ball S.L."/>
            <person name="Bradley K.W."/>
            <person name="Asai D.J."/>
            <person name="Bowman C.A."/>
            <person name="Russell D.A."/>
            <person name="Pope W.H."/>
            <person name="Jacobs-Sera D."/>
            <person name="Hendrix R.W."/>
            <person name="Hatfull G.F."/>
        </authorList>
    </citation>
    <scope>NUCLEOTIDE SEQUENCE [LARGE SCALE GENOMIC DNA]</scope>
    <source>
        <strain evidence="6 7">DSM 27710</strain>
    </source>
</reference>
<sequence length="382" mass="40499">MRALIIDSDVPFASRLREALEARGASVEVTADGFEGLELARAKPTAAVILSVELGDRPSAGFALCNRIKKDELLEGARLVLTSSLATEQTFEQHRKLKTRADEYLLKPFDPEELVARLEDLLPAAEDLDDGPVASLERARPKAVEEDVDTDALLDDVFGGIDEEPADDDLPPATEPSSVGGDDPGSDLFSLDDDAAESAPDLVALNDDHIRSAPDLFAVDCDDVGASQDAFGIGGGDARPGTFAFDDEADRLAGVERTVIEASLPWHDVEEPVAVRPTVTAETTLDLDRSADIEDENARLGAELSQARGVAAALEEQASRAEAALAEADAELARVGTELSRARGEAAALEGRALRAEAALEAAREKEARLRDALAAAMRLLG</sequence>
<evidence type="ECO:0000256" key="2">
    <source>
        <dbReference type="PROSITE-ProRule" id="PRU00169"/>
    </source>
</evidence>
<dbReference type="InterPro" id="IPR011006">
    <property type="entry name" value="CheY-like_superfamily"/>
</dbReference>
<dbReference type="Proteomes" id="UP000055590">
    <property type="component" value="Chromosome"/>
</dbReference>
<dbReference type="InterPro" id="IPR050595">
    <property type="entry name" value="Bact_response_regulator"/>
</dbReference>
<feature type="region of interest" description="Disordered" evidence="4">
    <location>
        <begin position="159"/>
        <end position="193"/>
    </location>
</feature>
<organism evidence="6 7">
    <name type="scientific">Vulgatibacter incomptus</name>
    <dbReference type="NCBI Taxonomy" id="1391653"/>
    <lineage>
        <taxon>Bacteria</taxon>
        <taxon>Pseudomonadati</taxon>
        <taxon>Myxococcota</taxon>
        <taxon>Myxococcia</taxon>
        <taxon>Myxococcales</taxon>
        <taxon>Cystobacterineae</taxon>
        <taxon>Vulgatibacteraceae</taxon>
        <taxon>Vulgatibacter</taxon>
    </lineage>
</organism>
<dbReference type="PANTHER" id="PTHR44591:SF3">
    <property type="entry name" value="RESPONSE REGULATORY DOMAIN-CONTAINING PROTEIN"/>
    <property type="match status" value="1"/>
</dbReference>
<keyword evidence="3" id="KW-0175">Coiled coil</keyword>
<dbReference type="PATRIC" id="fig|1391653.3.peg.2152"/>
<comment type="caution">
    <text evidence="2">Lacks conserved residue(s) required for the propagation of feature annotation.</text>
</comment>
<dbReference type="InterPro" id="IPR001789">
    <property type="entry name" value="Sig_transdc_resp-reg_receiver"/>
</dbReference>
<dbReference type="RefSeq" id="WP_050725950.1">
    <property type="nucleotide sequence ID" value="NZ_CP012332.1"/>
</dbReference>
<keyword evidence="1" id="KW-0597">Phosphoprotein</keyword>
<proteinExistence type="predicted"/>
<dbReference type="OrthoDB" id="5518460at2"/>
<evidence type="ECO:0000256" key="3">
    <source>
        <dbReference type="SAM" id="Coils"/>
    </source>
</evidence>